<reference evidence="5 6" key="1">
    <citation type="submission" date="2017-11" db="EMBL/GenBank/DDBJ databases">
        <title>Animal gut microbial communities from fecal samples from Wisconsin, USA.</title>
        <authorList>
            <person name="Neumann A."/>
        </authorList>
    </citation>
    <scope>NUCLEOTIDE SEQUENCE [LARGE SCALE GENOMIC DNA]</scope>
    <source>
        <strain evidence="5 6">UWS3</strain>
    </source>
</reference>
<dbReference type="RefSeq" id="WP_100424673.1">
    <property type="nucleotide sequence ID" value="NZ_JAXFBG010000061.1"/>
</dbReference>
<evidence type="ECO:0000256" key="1">
    <source>
        <dbReference type="ARBA" id="ARBA00022448"/>
    </source>
</evidence>
<sequence>MDLTQGEALRIENLHFRYSEDSADTLDGLDLVLGRGETLCIAGASGKGKSLLLRLIAGLDKPNSGDFYYFGEHLPISQHTALEVAHRGVELIFQNGALISNLTVRENIFVPLYYHHRGTAMEIERRVNMALDLMRVRDEQEKYPHMLSSGVAKRVAIARAWAMDPRLLLMDEPTAGLDNYNRNTLLPLIDNMQALFKTSMILVTHDLLISRELGADLCFLENKRLSKRMKFEEWLDSDTPMAHEMFRNLRDFQLDSSFS</sequence>
<dbReference type="SUPFAM" id="SSF52540">
    <property type="entry name" value="P-loop containing nucleoside triphosphate hydrolases"/>
    <property type="match status" value="1"/>
</dbReference>
<dbReference type="SMART" id="SM00382">
    <property type="entry name" value="AAA"/>
    <property type="match status" value="1"/>
</dbReference>
<dbReference type="InterPro" id="IPR003593">
    <property type="entry name" value="AAA+_ATPase"/>
</dbReference>
<keyword evidence="2" id="KW-0547">Nucleotide-binding</keyword>
<feature type="domain" description="ABC transporter" evidence="4">
    <location>
        <begin position="9"/>
        <end position="247"/>
    </location>
</feature>
<organism evidence="5 6">
    <name type="scientific">Hallerella succinigenes</name>
    <dbReference type="NCBI Taxonomy" id="1896222"/>
    <lineage>
        <taxon>Bacteria</taxon>
        <taxon>Pseudomonadati</taxon>
        <taxon>Fibrobacterota</taxon>
        <taxon>Fibrobacteria</taxon>
        <taxon>Fibrobacterales</taxon>
        <taxon>Fibrobacteraceae</taxon>
        <taxon>Hallerella</taxon>
    </lineage>
</organism>
<dbReference type="InterPro" id="IPR027417">
    <property type="entry name" value="P-loop_NTPase"/>
</dbReference>
<dbReference type="Proteomes" id="UP000231134">
    <property type="component" value="Unassembled WGS sequence"/>
</dbReference>
<dbReference type="GO" id="GO:0005524">
    <property type="term" value="F:ATP binding"/>
    <property type="evidence" value="ECO:0007669"/>
    <property type="project" value="UniProtKB-KW"/>
</dbReference>
<dbReference type="Gene3D" id="3.40.50.300">
    <property type="entry name" value="P-loop containing nucleotide triphosphate hydrolases"/>
    <property type="match status" value="1"/>
</dbReference>
<dbReference type="PANTHER" id="PTHR43023">
    <property type="entry name" value="PROTEIN TRIGALACTOSYLDIACYLGLYCEROL 3, CHLOROPLASTIC"/>
    <property type="match status" value="1"/>
</dbReference>
<protein>
    <submittedName>
        <fullName evidence="5">Phospholipid/cholesterol/gamma-HCH transport system ATP-binding protein</fullName>
    </submittedName>
</protein>
<evidence type="ECO:0000259" key="4">
    <source>
        <dbReference type="PROSITE" id="PS50893"/>
    </source>
</evidence>
<keyword evidence="6" id="KW-1185">Reference proteome</keyword>
<accession>A0A2M9A4I0</accession>
<evidence type="ECO:0000313" key="6">
    <source>
        <dbReference type="Proteomes" id="UP000231134"/>
    </source>
</evidence>
<proteinExistence type="predicted"/>
<dbReference type="OrthoDB" id="9806471at2"/>
<dbReference type="PANTHER" id="PTHR43023:SF3">
    <property type="entry name" value="PROTEIN TRIGALACTOSYLDIACYLGLYCEROL 3, CHLOROPLASTIC"/>
    <property type="match status" value="1"/>
</dbReference>
<dbReference type="EMBL" id="PGEX01000001">
    <property type="protein sequence ID" value="PJJ40604.1"/>
    <property type="molecule type" value="Genomic_DNA"/>
</dbReference>
<evidence type="ECO:0000256" key="3">
    <source>
        <dbReference type="ARBA" id="ARBA00022840"/>
    </source>
</evidence>
<gene>
    <name evidence="5" type="ORF">BGX16_0535</name>
</gene>
<dbReference type="PROSITE" id="PS50893">
    <property type="entry name" value="ABC_TRANSPORTER_2"/>
    <property type="match status" value="1"/>
</dbReference>
<dbReference type="InterPro" id="IPR003439">
    <property type="entry name" value="ABC_transporter-like_ATP-bd"/>
</dbReference>
<keyword evidence="3 5" id="KW-0067">ATP-binding</keyword>
<evidence type="ECO:0000256" key="2">
    <source>
        <dbReference type="ARBA" id="ARBA00022741"/>
    </source>
</evidence>
<keyword evidence="1" id="KW-0813">Transport</keyword>
<evidence type="ECO:0000313" key="5">
    <source>
        <dbReference type="EMBL" id="PJJ40604.1"/>
    </source>
</evidence>
<comment type="caution">
    <text evidence="5">The sequence shown here is derived from an EMBL/GenBank/DDBJ whole genome shotgun (WGS) entry which is preliminary data.</text>
</comment>
<dbReference type="AlphaFoldDB" id="A0A2M9A4I0"/>
<dbReference type="Pfam" id="PF00005">
    <property type="entry name" value="ABC_tran"/>
    <property type="match status" value="1"/>
</dbReference>
<dbReference type="GO" id="GO:0016887">
    <property type="term" value="F:ATP hydrolysis activity"/>
    <property type="evidence" value="ECO:0007669"/>
    <property type="project" value="InterPro"/>
</dbReference>
<name>A0A2M9A4I0_9BACT</name>